<dbReference type="GO" id="GO:0005829">
    <property type="term" value="C:cytosol"/>
    <property type="evidence" value="ECO:0007669"/>
    <property type="project" value="TreeGrafter"/>
</dbReference>
<accession>A0A6N6NMS8</accession>
<dbReference type="EMBL" id="WAJR01000005">
    <property type="protein sequence ID" value="KAB1641553.1"/>
    <property type="molecule type" value="Genomic_DNA"/>
</dbReference>
<comment type="caution">
    <text evidence="10">The sequence shown here is derived from an EMBL/GenBank/DDBJ whole genome shotgun (WGS) entry which is preliminary data.</text>
</comment>
<sequence>MEKATQPRAFYGSFFHTPEYGSFEYLERALIEVGEDGAIERVIAHDDPNQAAALAKVREAGTLYELGEGRFGLPGFVDIHIHSPQWPQAALALDEPLYRWLDERTFPLESKFADVDFAKKVYSDLVDQLLARGSTTAVYLGSAHLEATVALAEICAERGQRTLVGKTVMDDPKANPDYYRDASPEQAVRDTETLIREVEAIGRKSRAGAWPVITPRFIPSCTDEVLRGLGNLAESTGAYVQTHCNEGQWEHDVVLERFGKTDPYALRDFGLLREHSIMAHCPYLTEEEGEMFAELGVAVAHCPTANSYFSSAVAPVQRFRSQGIHVGLGTDISGGYSPSMYENIRQAVLVSRLLETGVNAQLPPEERGGLGEGTRLSLVESFWLATAGGAEALGLPLATFEPGRAFDLQVIDVKRPDSDLTGFGVFDEPIDRLARILYLSTPDNVRQVFSQGVLVCDKDAR</sequence>
<gene>
    <name evidence="10" type="primary">guaD</name>
    <name evidence="10" type="ORF">F8C90_03365</name>
</gene>
<dbReference type="OrthoDB" id="3189065at2"/>
<dbReference type="PANTHER" id="PTHR11271">
    <property type="entry name" value="GUANINE DEAMINASE"/>
    <property type="match status" value="1"/>
</dbReference>
<dbReference type="GeneID" id="98657442"/>
<evidence type="ECO:0000259" key="9">
    <source>
        <dbReference type="Pfam" id="PF01979"/>
    </source>
</evidence>
<evidence type="ECO:0000256" key="4">
    <source>
        <dbReference type="ARBA" id="ARBA00022723"/>
    </source>
</evidence>
<dbReference type="PANTHER" id="PTHR11271:SF6">
    <property type="entry name" value="GUANINE DEAMINASE"/>
    <property type="match status" value="1"/>
</dbReference>
<evidence type="ECO:0000313" key="11">
    <source>
        <dbReference type="Proteomes" id="UP000468668"/>
    </source>
</evidence>
<dbReference type="SUPFAM" id="SSF51556">
    <property type="entry name" value="Metallo-dependent hydrolases"/>
    <property type="match status" value="1"/>
</dbReference>
<comment type="function">
    <text evidence="8">Catalyzes the hydrolytic deamination of guanine, producing xanthine and ammonia.</text>
</comment>
<evidence type="ECO:0000256" key="1">
    <source>
        <dbReference type="ARBA" id="ARBA00004984"/>
    </source>
</evidence>
<keyword evidence="11" id="KW-1185">Reference proteome</keyword>
<dbReference type="InterPro" id="IPR006680">
    <property type="entry name" value="Amidohydro-rel"/>
</dbReference>
<dbReference type="Proteomes" id="UP000468668">
    <property type="component" value="Unassembled WGS sequence"/>
</dbReference>
<evidence type="ECO:0000256" key="2">
    <source>
        <dbReference type="ARBA" id="ARBA00006745"/>
    </source>
</evidence>
<dbReference type="RefSeq" id="WP_158049043.1">
    <property type="nucleotide sequence ID" value="NZ_WAJR01000005.1"/>
</dbReference>
<comment type="pathway">
    <text evidence="1 8">Purine metabolism; guanine degradation; xanthine from guanine: step 1/1.</text>
</comment>
<dbReference type="InterPro" id="IPR014311">
    <property type="entry name" value="Guanine_deaminase"/>
</dbReference>
<evidence type="ECO:0000256" key="5">
    <source>
        <dbReference type="ARBA" id="ARBA00022801"/>
    </source>
</evidence>
<dbReference type="SUPFAM" id="SSF51338">
    <property type="entry name" value="Composite domain of metallo-dependent hydrolases"/>
    <property type="match status" value="1"/>
</dbReference>
<dbReference type="AlphaFoldDB" id="A0A6N6NMS8"/>
<dbReference type="InterPro" id="IPR011059">
    <property type="entry name" value="Metal-dep_hydrolase_composite"/>
</dbReference>
<dbReference type="InterPro" id="IPR051607">
    <property type="entry name" value="Metallo-dep_hydrolases"/>
</dbReference>
<feature type="domain" description="Amidohydrolase-related" evidence="9">
    <location>
        <begin position="73"/>
        <end position="455"/>
    </location>
</feature>
<dbReference type="EC" id="3.5.4.3" evidence="3 7"/>
<dbReference type="Pfam" id="PF01979">
    <property type="entry name" value="Amidohydro_1"/>
    <property type="match status" value="1"/>
</dbReference>
<protein>
    <recommendedName>
        <fullName evidence="3 7">Guanine deaminase</fullName>
        <shortName evidence="8">Guanase</shortName>
        <ecNumber evidence="3 7">3.5.4.3</ecNumber>
    </recommendedName>
    <alternativeName>
        <fullName evidence="8">Guanine aminohydrolase</fullName>
    </alternativeName>
</protein>
<evidence type="ECO:0000256" key="8">
    <source>
        <dbReference type="RuleBase" id="RU366009"/>
    </source>
</evidence>
<reference evidence="10 11" key="1">
    <citation type="submission" date="2019-09" db="EMBL/GenBank/DDBJ databases">
        <title>Whole genome shotgun sequencing (WGS) of Ellagibacter isourolithinifaciens DSM 104140(T) and Adlercreutzia muris DSM 29508(T).</title>
        <authorList>
            <person name="Stoll D.A."/>
            <person name="Danylec N."/>
            <person name="Huch M."/>
        </authorList>
    </citation>
    <scope>NUCLEOTIDE SEQUENCE [LARGE SCALE GENOMIC DNA]</scope>
    <source>
        <strain evidence="10 11">DSM 104140</strain>
    </source>
</reference>
<dbReference type="GO" id="GO:0006147">
    <property type="term" value="P:guanine catabolic process"/>
    <property type="evidence" value="ECO:0007669"/>
    <property type="project" value="UniProtKB-UniRule"/>
</dbReference>
<dbReference type="UniPathway" id="UPA00603">
    <property type="reaction ID" value="UER00660"/>
</dbReference>
<proteinExistence type="inferred from homology"/>
<dbReference type="NCBIfam" id="TIGR02967">
    <property type="entry name" value="guan_deamin"/>
    <property type="match status" value="1"/>
</dbReference>
<keyword evidence="6 8" id="KW-0862">Zinc</keyword>
<dbReference type="GO" id="GO:0008892">
    <property type="term" value="F:guanine deaminase activity"/>
    <property type="evidence" value="ECO:0007669"/>
    <property type="project" value="UniProtKB-UniRule"/>
</dbReference>
<dbReference type="Gene3D" id="2.30.40.10">
    <property type="entry name" value="Urease, subunit C, domain 1"/>
    <property type="match status" value="1"/>
</dbReference>
<evidence type="ECO:0000256" key="3">
    <source>
        <dbReference type="ARBA" id="ARBA00012781"/>
    </source>
</evidence>
<name>A0A6N6NMS8_9ACTN</name>
<evidence type="ECO:0000256" key="6">
    <source>
        <dbReference type="ARBA" id="ARBA00022833"/>
    </source>
</evidence>
<evidence type="ECO:0000313" key="10">
    <source>
        <dbReference type="EMBL" id="KAB1641553.1"/>
    </source>
</evidence>
<organism evidence="10 11">
    <name type="scientific">Ellagibacter isourolithinifaciens</name>
    <dbReference type="NCBI Taxonomy" id="2137581"/>
    <lineage>
        <taxon>Bacteria</taxon>
        <taxon>Bacillati</taxon>
        <taxon>Actinomycetota</taxon>
        <taxon>Coriobacteriia</taxon>
        <taxon>Eggerthellales</taxon>
        <taxon>Eggerthellaceae</taxon>
        <taxon>Ellagibacter</taxon>
    </lineage>
</organism>
<evidence type="ECO:0000256" key="7">
    <source>
        <dbReference type="NCBIfam" id="TIGR02967"/>
    </source>
</evidence>
<comment type="similarity">
    <text evidence="2 8">Belongs to the metallo-dependent hydrolases superfamily. ATZ/TRZ family.</text>
</comment>
<dbReference type="InterPro" id="IPR032466">
    <property type="entry name" value="Metal_Hydrolase"/>
</dbReference>
<dbReference type="GO" id="GO:0008270">
    <property type="term" value="F:zinc ion binding"/>
    <property type="evidence" value="ECO:0007669"/>
    <property type="project" value="UniProtKB-UniRule"/>
</dbReference>
<keyword evidence="4 8" id="KW-0479">Metal-binding</keyword>
<comment type="cofactor">
    <cofactor evidence="8">
        <name>Zn(2+)</name>
        <dbReference type="ChEBI" id="CHEBI:29105"/>
    </cofactor>
    <text evidence="8">Binds 1 zinc ion per subunit.</text>
</comment>
<keyword evidence="5 8" id="KW-0378">Hydrolase</keyword>
<comment type="catalytic activity">
    <reaction evidence="8">
        <text>guanine + H2O + H(+) = xanthine + NH4(+)</text>
        <dbReference type="Rhea" id="RHEA:14665"/>
        <dbReference type="ChEBI" id="CHEBI:15377"/>
        <dbReference type="ChEBI" id="CHEBI:15378"/>
        <dbReference type="ChEBI" id="CHEBI:16235"/>
        <dbReference type="ChEBI" id="CHEBI:17712"/>
        <dbReference type="ChEBI" id="CHEBI:28938"/>
        <dbReference type="EC" id="3.5.4.3"/>
    </reaction>
</comment>
<dbReference type="Gene3D" id="3.20.20.140">
    <property type="entry name" value="Metal-dependent hydrolases"/>
    <property type="match status" value="1"/>
</dbReference>